<keyword evidence="1" id="KW-1133">Transmembrane helix</keyword>
<evidence type="ECO:0000256" key="1">
    <source>
        <dbReference type="SAM" id="Phobius"/>
    </source>
</evidence>
<keyword evidence="1" id="KW-0472">Membrane</keyword>
<keyword evidence="1" id="KW-0812">Transmembrane</keyword>
<sequence length="103" mass="11566">MPNAISTLMQTRLGKVLFVIAIPLLQYIGPNFLIGVARVDHEGVGTGLVFIFKCLIWVSILVIGSLVFSKVHYKSLRYGLWANTPLAIWIFYLLSQNLPYLLS</sequence>
<evidence type="ECO:0000313" key="2">
    <source>
        <dbReference type="EMBL" id="GIU50351.1"/>
    </source>
</evidence>
<feature type="transmembrane region" description="Helical" evidence="1">
    <location>
        <begin position="49"/>
        <end position="68"/>
    </location>
</feature>
<dbReference type="EMBL" id="BPEY01000084">
    <property type="protein sequence ID" value="GIU50351.1"/>
    <property type="molecule type" value="Genomic_DNA"/>
</dbReference>
<feature type="transmembrane region" description="Helical" evidence="1">
    <location>
        <begin position="12"/>
        <end position="29"/>
    </location>
</feature>
<feature type="transmembrane region" description="Helical" evidence="1">
    <location>
        <begin position="80"/>
        <end position="102"/>
    </location>
</feature>
<name>A0ABQ4PP20_9GAMM</name>
<dbReference type="Proteomes" id="UP000887104">
    <property type="component" value="Unassembled WGS sequence"/>
</dbReference>
<evidence type="ECO:0000313" key="3">
    <source>
        <dbReference type="Proteomes" id="UP000887104"/>
    </source>
</evidence>
<proteinExistence type="predicted"/>
<keyword evidence="3" id="KW-1185">Reference proteome</keyword>
<reference evidence="2" key="1">
    <citation type="submission" date="2021-05" db="EMBL/GenBank/DDBJ databases">
        <title>Molecular characterization for Shewanella algae harboring chromosomal blaOXA-55-like strains isolated from clinical and environment sample.</title>
        <authorList>
            <person name="Ohama Y."/>
            <person name="Aoki K."/>
            <person name="Harada S."/>
            <person name="Moriya K."/>
            <person name="Ishii Y."/>
            <person name="Tateda K."/>
        </authorList>
    </citation>
    <scope>NUCLEOTIDE SEQUENCE</scope>
    <source>
        <strain evidence="2">JCM 11563</strain>
    </source>
</reference>
<organism evidence="2 3">
    <name type="scientific">Shewanella sairae</name>
    <dbReference type="NCBI Taxonomy" id="190310"/>
    <lineage>
        <taxon>Bacteria</taxon>
        <taxon>Pseudomonadati</taxon>
        <taxon>Pseudomonadota</taxon>
        <taxon>Gammaproteobacteria</taxon>
        <taxon>Alteromonadales</taxon>
        <taxon>Shewanellaceae</taxon>
        <taxon>Shewanella</taxon>
    </lineage>
</organism>
<accession>A0ABQ4PP20</accession>
<comment type="caution">
    <text evidence="2">The sequence shown here is derived from an EMBL/GenBank/DDBJ whole genome shotgun (WGS) entry which is preliminary data.</text>
</comment>
<gene>
    <name evidence="2" type="ORF">TUM4438_36030</name>
</gene>
<dbReference type="RefSeq" id="WP_220782586.1">
    <property type="nucleotide sequence ID" value="NZ_BPEY01000084.1"/>
</dbReference>
<protein>
    <submittedName>
        <fullName evidence="2">Uncharacterized protein</fullName>
    </submittedName>
</protein>